<gene>
    <name evidence="14" type="ORF">WT26_16460</name>
</gene>
<reference evidence="14 15" key="1">
    <citation type="submission" date="2015-12" db="EMBL/GenBank/DDBJ databases">
        <title>Diversity of Burkholderia near neighbor genomes.</title>
        <authorList>
            <person name="Sahl J."/>
            <person name="Wagner D."/>
            <person name="Keim P."/>
        </authorList>
    </citation>
    <scope>NUCLEOTIDE SEQUENCE [LARGE SCALE GENOMIC DNA]</scope>
    <source>
        <strain evidence="14 15">MSMB1184WGS</strain>
    </source>
</reference>
<evidence type="ECO:0000313" key="15">
    <source>
        <dbReference type="Proteomes" id="UP000094776"/>
    </source>
</evidence>
<evidence type="ECO:0000259" key="13">
    <source>
        <dbReference type="Pfam" id="PF13609"/>
    </source>
</evidence>
<keyword evidence="3" id="KW-0813">Transport</keyword>
<evidence type="ECO:0000256" key="12">
    <source>
        <dbReference type="SAM" id="SignalP"/>
    </source>
</evidence>
<feature type="chain" id="PRO_5008567580" evidence="12">
    <location>
        <begin position="21"/>
        <end position="370"/>
    </location>
</feature>
<evidence type="ECO:0000256" key="4">
    <source>
        <dbReference type="ARBA" id="ARBA00022452"/>
    </source>
</evidence>
<feature type="domain" description="Porin" evidence="13">
    <location>
        <begin position="7"/>
        <end position="328"/>
    </location>
</feature>
<proteinExistence type="predicted"/>
<dbReference type="GO" id="GO:0006811">
    <property type="term" value="P:monoatomic ion transport"/>
    <property type="evidence" value="ECO:0007669"/>
    <property type="project" value="UniProtKB-KW"/>
</dbReference>
<keyword evidence="10" id="KW-0998">Cell outer membrane</keyword>
<comment type="subunit">
    <text evidence="2">Homotrimer.</text>
</comment>
<accession>A0A1B4PWQ0</accession>
<dbReference type="PANTHER" id="PTHR34501">
    <property type="entry name" value="PROTEIN YDDL-RELATED"/>
    <property type="match status" value="1"/>
</dbReference>
<dbReference type="GO" id="GO:0046930">
    <property type="term" value="C:pore complex"/>
    <property type="evidence" value="ECO:0007669"/>
    <property type="project" value="UniProtKB-KW"/>
</dbReference>
<dbReference type="Gene3D" id="2.40.160.10">
    <property type="entry name" value="Porin"/>
    <property type="match status" value="1"/>
</dbReference>
<dbReference type="AlphaFoldDB" id="A0A1B4PWQ0"/>
<dbReference type="PANTHER" id="PTHR34501:SF9">
    <property type="entry name" value="MAJOR OUTER MEMBRANE PROTEIN P.IA"/>
    <property type="match status" value="1"/>
</dbReference>
<evidence type="ECO:0000256" key="1">
    <source>
        <dbReference type="ARBA" id="ARBA00004571"/>
    </source>
</evidence>
<dbReference type="EMBL" id="CP013443">
    <property type="protein sequence ID" value="AOK18388.1"/>
    <property type="molecule type" value="Genomic_DNA"/>
</dbReference>
<evidence type="ECO:0000256" key="5">
    <source>
        <dbReference type="ARBA" id="ARBA00022692"/>
    </source>
</evidence>
<comment type="subcellular location">
    <subcellularLocation>
        <location evidence="1">Cell outer membrane</location>
        <topology evidence="1">Multi-pass membrane protein</topology>
    </subcellularLocation>
</comment>
<keyword evidence="6 12" id="KW-0732">Signal</keyword>
<dbReference type="RefSeq" id="WP_069273787.1">
    <property type="nucleotide sequence ID" value="NZ_CP013443.1"/>
</dbReference>
<dbReference type="CDD" id="cd00342">
    <property type="entry name" value="gram_neg_porins"/>
    <property type="match status" value="1"/>
</dbReference>
<dbReference type="InterPro" id="IPR023614">
    <property type="entry name" value="Porin_dom_sf"/>
</dbReference>
<evidence type="ECO:0000256" key="7">
    <source>
        <dbReference type="ARBA" id="ARBA00023065"/>
    </source>
</evidence>
<dbReference type="Pfam" id="PF13609">
    <property type="entry name" value="Porin_4"/>
    <property type="match status" value="1"/>
</dbReference>
<evidence type="ECO:0000256" key="11">
    <source>
        <dbReference type="SAM" id="MobiDB-lite"/>
    </source>
</evidence>
<evidence type="ECO:0000256" key="3">
    <source>
        <dbReference type="ARBA" id="ARBA00022448"/>
    </source>
</evidence>
<dbReference type="GO" id="GO:0015288">
    <property type="term" value="F:porin activity"/>
    <property type="evidence" value="ECO:0007669"/>
    <property type="project" value="UniProtKB-KW"/>
</dbReference>
<name>A0A1B4PWQ0_BURCE</name>
<dbReference type="InterPro" id="IPR033900">
    <property type="entry name" value="Gram_neg_porin_domain"/>
</dbReference>
<protein>
    <submittedName>
        <fullName evidence="14">Porin</fullName>
    </submittedName>
</protein>
<keyword evidence="8" id="KW-0626">Porin</keyword>
<evidence type="ECO:0000313" key="14">
    <source>
        <dbReference type="EMBL" id="AOK18388.1"/>
    </source>
</evidence>
<keyword evidence="4" id="KW-1134">Transmembrane beta strand</keyword>
<dbReference type="InterPro" id="IPR050298">
    <property type="entry name" value="Gram-neg_bact_OMP"/>
</dbReference>
<evidence type="ECO:0000256" key="8">
    <source>
        <dbReference type="ARBA" id="ARBA00023114"/>
    </source>
</evidence>
<evidence type="ECO:0000256" key="2">
    <source>
        <dbReference type="ARBA" id="ARBA00011233"/>
    </source>
</evidence>
<feature type="region of interest" description="Disordered" evidence="11">
    <location>
        <begin position="335"/>
        <end position="358"/>
    </location>
</feature>
<keyword evidence="9" id="KW-0472">Membrane</keyword>
<keyword evidence="5" id="KW-0812">Transmembrane</keyword>
<feature type="compositionally biased region" description="Polar residues" evidence="11">
    <location>
        <begin position="347"/>
        <end position="358"/>
    </location>
</feature>
<feature type="signal peptide" evidence="12">
    <location>
        <begin position="1"/>
        <end position="20"/>
    </location>
</feature>
<evidence type="ECO:0000256" key="6">
    <source>
        <dbReference type="ARBA" id="ARBA00022729"/>
    </source>
</evidence>
<evidence type="ECO:0000256" key="9">
    <source>
        <dbReference type="ARBA" id="ARBA00023136"/>
    </source>
</evidence>
<dbReference type="GO" id="GO:0009279">
    <property type="term" value="C:cell outer membrane"/>
    <property type="evidence" value="ECO:0007669"/>
    <property type="project" value="UniProtKB-SubCell"/>
</dbReference>
<sequence>MKKALVAAALMAAGVVTAHAQSSVTLYGRLDAGLEYINGIGNGNGGTTSRWRAESGDWGTSLWGLKGTEDIGGGNKVVFQLEGSFDTMSGAGPGGGGLWNRWATIGIANNTYGTLLLGRELAIANGVWDFDPFGQSAWSTASLVRGRNWNKTSNNVSYQSPQFYGLDFYGQYALSNATNWNGNGTTGQGRSVGGQVTYTTSLFQLRGIYDETRNPQNGKLDDVFNYSREYFAGVNVFLGQFKVQAAYQASRADSDAANPLNNGITSTQQVWGGVTWQATPAAALIAAVYHVNANHGGGNANIYTVGGSYNISKRTLFDLQVATVRNSKNANFGLEANAAGPGGPTKTGYNDNPTPGHSQTGVYAGIQHLF</sequence>
<dbReference type="PRINTS" id="PR00184">
    <property type="entry name" value="NEISSPPORIN"/>
</dbReference>
<evidence type="ECO:0000256" key="10">
    <source>
        <dbReference type="ARBA" id="ARBA00023237"/>
    </source>
</evidence>
<organism evidence="14 15">
    <name type="scientific">Burkholderia cepacia</name>
    <name type="common">Pseudomonas cepacia</name>
    <dbReference type="NCBI Taxonomy" id="292"/>
    <lineage>
        <taxon>Bacteria</taxon>
        <taxon>Pseudomonadati</taxon>
        <taxon>Pseudomonadota</taxon>
        <taxon>Betaproteobacteria</taxon>
        <taxon>Burkholderiales</taxon>
        <taxon>Burkholderiaceae</taxon>
        <taxon>Burkholderia</taxon>
        <taxon>Burkholderia cepacia complex</taxon>
    </lineage>
</organism>
<dbReference type="SUPFAM" id="SSF56935">
    <property type="entry name" value="Porins"/>
    <property type="match status" value="1"/>
</dbReference>
<keyword evidence="7" id="KW-0406">Ion transport</keyword>
<dbReference type="Proteomes" id="UP000094776">
    <property type="component" value="Chromosome 1"/>
</dbReference>
<dbReference type="InterPro" id="IPR002299">
    <property type="entry name" value="Porin_Neis"/>
</dbReference>